<gene>
    <name evidence="7" type="primary">rsmH</name>
    <name evidence="8" type="ORF">Llan_0338</name>
</gene>
<keyword evidence="2 7" id="KW-0963">Cytoplasm</keyword>
<keyword evidence="3 7" id="KW-0698">rRNA processing</keyword>
<evidence type="ECO:0000256" key="5">
    <source>
        <dbReference type="ARBA" id="ARBA00022679"/>
    </source>
</evidence>
<dbReference type="NCBIfam" id="TIGR00006">
    <property type="entry name" value="16S rRNA (cytosine(1402)-N(4))-methyltransferase RsmH"/>
    <property type="match status" value="1"/>
</dbReference>
<evidence type="ECO:0000256" key="6">
    <source>
        <dbReference type="ARBA" id="ARBA00022691"/>
    </source>
</evidence>
<comment type="function">
    <text evidence="7">Specifically methylates the N4 position of cytidine in position 1402 (C1402) of 16S rRNA.</text>
</comment>
<dbReference type="eggNOG" id="COG0275">
    <property type="taxonomic scope" value="Bacteria"/>
</dbReference>
<dbReference type="SUPFAM" id="SSF81799">
    <property type="entry name" value="Putative methyltransferase TM0872, insert domain"/>
    <property type="match status" value="1"/>
</dbReference>
<dbReference type="GO" id="GO:0070475">
    <property type="term" value="P:rRNA base methylation"/>
    <property type="evidence" value="ECO:0007669"/>
    <property type="project" value="UniProtKB-UniRule"/>
</dbReference>
<dbReference type="Gene3D" id="3.40.50.150">
    <property type="entry name" value="Vaccinia Virus protein VP39"/>
    <property type="match status" value="1"/>
</dbReference>
<comment type="caution">
    <text evidence="8">The sequence shown here is derived from an EMBL/GenBank/DDBJ whole genome shotgun (WGS) entry which is preliminary data.</text>
</comment>
<feature type="binding site" evidence="7">
    <location>
        <position position="52"/>
    </location>
    <ligand>
        <name>S-adenosyl-L-methionine</name>
        <dbReference type="ChEBI" id="CHEBI:59789"/>
    </ligand>
</feature>
<dbReference type="Gene3D" id="1.10.150.170">
    <property type="entry name" value="Putative methyltransferase TM0872, insert domain"/>
    <property type="match status" value="1"/>
</dbReference>
<dbReference type="HAMAP" id="MF_01007">
    <property type="entry name" value="16SrRNA_methyltr_H"/>
    <property type="match status" value="1"/>
</dbReference>
<dbReference type="SUPFAM" id="SSF53335">
    <property type="entry name" value="S-adenosyl-L-methionine-dependent methyltransferases"/>
    <property type="match status" value="1"/>
</dbReference>
<dbReference type="PATRIC" id="fig|45067.4.peg.358"/>
<comment type="subcellular location">
    <subcellularLocation>
        <location evidence="7">Cytoplasm</location>
    </subcellularLocation>
</comment>
<feature type="binding site" evidence="7">
    <location>
        <position position="100"/>
    </location>
    <ligand>
        <name>S-adenosyl-L-methionine</name>
        <dbReference type="ChEBI" id="CHEBI:59789"/>
    </ligand>
</feature>
<evidence type="ECO:0000313" key="8">
    <source>
        <dbReference type="EMBL" id="KTD24776.1"/>
    </source>
</evidence>
<dbReference type="PIRSF" id="PIRSF004486">
    <property type="entry name" value="MraW"/>
    <property type="match status" value="1"/>
</dbReference>
<evidence type="ECO:0000256" key="2">
    <source>
        <dbReference type="ARBA" id="ARBA00022490"/>
    </source>
</evidence>
<dbReference type="OrthoDB" id="9806637at2"/>
<keyword evidence="5 7" id="KW-0808">Transferase</keyword>
<feature type="binding site" evidence="7">
    <location>
        <position position="107"/>
    </location>
    <ligand>
        <name>S-adenosyl-L-methionine</name>
        <dbReference type="ChEBI" id="CHEBI:59789"/>
    </ligand>
</feature>
<reference evidence="8 9" key="1">
    <citation type="submission" date="2015-11" db="EMBL/GenBank/DDBJ databases">
        <title>Genomic analysis of 38 Legionella species identifies large and diverse effector repertoires.</title>
        <authorList>
            <person name="Burstein D."/>
            <person name="Amaro F."/>
            <person name="Zusman T."/>
            <person name="Lifshitz Z."/>
            <person name="Cohen O."/>
            <person name="Gilbert J.A."/>
            <person name="Pupko T."/>
            <person name="Shuman H.A."/>
            <person name="Segal G."/>
        </authorList>
    </citation>
    <scope>NUCLEOTIDE SEQUENCE [LARGE SCALE GENOMIC DNA]</scope>
    <source>
        <strain evidence="8 9">ATCC 49751</strain>
    </source>
</reference>
<dbReference type="InterPro" id="IPR002903">
    <property type="entry name" value="RsmH"/>
</dbReference>
<evidence type="ECO:0000256" key="4">
    <source>
        <dbReference type="ARBA" id="ARBA00022603"/>
    </source>
</evidence>
<dbReference type="STRING" id="45067.Llan_0338"/>
<dbReference type="AlphaFoldDB" id="A0A0W0VXH5"/>
<comment type="similarity">
    <text evidence="1 7">Belongs to the methyltransferase superfamily. RsmH family.</text>
</comment>
<dbReference type="RefSeq" id="WP_028372891.1">
    <property type="nucleotide sequence ID" value="NZ_CAAAJD010000008.1"/>
</dbReference>
<dbReference type="EC" id="2.1.1.199" evidence="7"/>
<feature type="binding site" evidence="7">
    <location>
        <position position="78"/>
    </location>
    <ligand>
        <name>S-adenosyl-L-methionine</name>
        <dbReference type="ChEBI" id="CHEBI:59789"/>
    </ligand>
</feature>
<dbReference type="PANTHER" id="PTHR11265">
    <property type="entry name" value="S-ADENOSYL-METHYLTRANSFERASE MRAW"/>
    <property type="match status" value="1"/>
</dbReference>
<organism evidence="8 9">
    <name type="scientific">Legionella lansingensis</name>
    <dbReference type="NCBI Taxonomy" id="45067"/>
    <lineage>
        <taxon>Bacteria</taxon>
        <taxon>Pseudomonadati</taxon>
        <taxon>Pseudomonadota</taxon>
        <taxon>Gammaproteobacteria</taxon>
        <taxon>Legionellales</taxon>
        <taxon>Legionellaceae</taxon>
        <taxon>Legionella</taxon>
    </lineage>
</organism>
<sequence length="308" mass="34343">MTAHQSVLLHEALEGLAIKADGIYIDGTFGRGGHSREILRHLSESGKLIAIDKDPEAVAYAKQHLTHDKRFYIYHGSFAKLADFAKQANVYGKVNGILLDLGVSSPQLDDPTRGFSFTRQGPLDMRMDLEQDLDAAQFINEAEADEMAAIFREYGEERFAGRIARAIVAARAESPIETTGDLAEIVKQANPKWEKHKHPATRVFQAIRIHINQELNDLTTCLEAAMDVLAVGGRLVVISFHSLEDRIVKQFMRDKEQGRRLPSGVPVRHEEIKTNFKKIGKAIKASAQEVKENIRARSAVLRIGEKIA</sequence>
<dbReference type="GO" id="GO:0071424">
    <property type="term" value="F:rRNA (cytosine-N4-)-methyltransferase activity"/>
    <property type="evidence" value="ECO:0007669"/>
    <property type="project" value="UniProtKB-UniRule"/>
</dbReference>
<dbReference type="InterPro" id="IPR023397">
    <property type="entry name" value="SAM-dep_MeTrfase_MraW_recog"/>
</dbReference>
<keyword evidence="4 7" id="KW-0489">Methyltransferase</keyword>
<evidence type="ECO:0000256" key="3">
    <source>
        <dbReference type="ARBA" id="ARBA00022552"/>
    </source>
</evidence>
<protein>
    <recommendedName>
        <fullName evidence="7">Ribosomal RNA small subunit methyltransferase H</fullName>
        <ecNumber evidence="7">2.1.1.199</ecNumber>
    </recommendedName>
    <alternativeName>
        <fullName evidence="7">16S rRNA m(4)C1402 methyltransferase</fullName>
    </alternativeName>
    <alternativeName>
        <fullName evidence="7">rRNA (cytosine-N(4)-)-methyltransferase RsmH</fullName>
    </alternativeName>
</protein>
<name>A0A0W0VXH5_9GAMM</name>
<evidence type="ECO:0000313" key="9">
    <source>
        <dbReference type="Proteomes" id="UP000054869"/>
    </source>
</evidence>
<dbReference type="FunFam" id="1.10.150.170:FF:000001">
    <property type="entry name" value="Ribosomal RNA small subunit methyltransferase H"/>
    <property type="match status" value="1"/>
</dbReference>
<keyword evidence="6 7" id="KW-0949">S-adenosyl-L-methionine</keyword>
<dbReference type="InterPro" id="IPR029063">
    <property type="entry name" value="SAM-dependent_MTases_sf"/>
</dbReference>
<dbReference type="PANTHER" id="PTHR11265:SF0">
    <property type="entry name" value="12S RRNA N4-METHYLCYTIDINE METHYLTRANSFERASE"/>
    <property type="match status" value="1"/>
</dbReference>
<dbReference type="GO" id="GO:0005737">
    <property type="term" value="C:cytoplasm"/>
    <property type="evidence" value="ECO:0007669"/>
    <property type="project" value="UniProtKB-SubCell"/>
</dbReference>
<accession>A0A0W0VXH5</accession>
<dbReference type="Proteomes" id="UP000054869">
    <property type="component" value="Unassembled WGS sequence"/>
</dbReference>
<evidence type="ECO:0000256" key="1">
    <source>
        <dbReference type="ARBA" id="ARBA00010396"/>
    </source>
</evidence>
<feature type="binding site" evidence="7">
    <location>
        <begin position="32"/>
        <end position="34"/>
    </location>
    <ligand>
        <name>S-adenosyl-L-methionine</name>
        <dbReference type="ChEBI" id="CHEBI:59789"/>
    </ligand>
</feature>
<evidence type="ECO:0000256" key="7">
    <source>
        <dbReference type="HAMAP-Rule" id="MF_01007"/>
    </source>
</evidence>
<keyword evidence="9" id="KW-1185">Reference proteome</keyword>
<dbReference type="Pfam" id="PF01795">
    <property type="entry name" value="Methyltransf_5"/>
    <property type="match status" value="1"/>
</dbReference>
<dbReference type="EMBL" id="LNYI01000008">
    <property type="protein sequence ID" value="KTD24776.1"/>
    <property type="molecule type" value="Genomic_DNA"/>
</dbReference>
<comment type="catalytic activity">
    <reaction evidence="7">
        <text>cytidine(1402) in 16S rRNA + S-adenosyl-L-methionine = N(4)-methylcytidine(1402) in 16S rRNA + S-adenosyl-L-homocysteine + H(+)</text>
        <dbReference type="Rhea" id="RHEA:42928"/>
        <dbReference type="Rhea" id="RHEA-COMP:10286"/>
        <dbReference type="Rhea" id="RHEA-COMP:10287"/>
        <dbReference type="ChEBI" id="CHEBI:15378"/>
        <dbReference type="ChEBI" id="CHEBI:57856"/>
        <dbReference type="ChEBI" id="CHEBI:59789"/>
        <dbReference type="ChEBI" id="CHEBI:74506"/>
        <dbReference type="ChEBI" id="CHEBI:82748"/>
        <dbReference type="EC" id="2.1.1.199"/>
    </reaction>
</comment>
<proteinExistence type="inferred from homology"/>